<evidence type="ECO:0000256" key="2">
    <source>
        <dbReference type="ARBA" id="ARBA00023125"/>
    </source>
</evidence>
<dbReference type="InterPro" id="IPR018062">
    <property type="entry name" value="HTH_AraC-typ_CS"/>
</dbReference>
<sequence>MSYADSVQRVIDLIEERLEEEFELSSLAEVAYISVAQLYRVFYALTGHPIKDYIRKRRISVSANHLRNSKLAVEEIAWMSGFETYHAFAKVFKKIVGLTPAAYRQANIFFSFEPIQLQEQVAYMEDRDQMERFPDVKVVRFMPGRMHTYLYLSDQVEGMENEGFRIVSEKLAALAAKMNVKSRVRIFGHNVEVPDEGGEPRYGYKVLIELQEGKLIDNSPDFTEEMFNGGLYAVRKISASPPRTVQEGWNRLLSEWLPRSTFEIGNHQYVEEFIAYNGKVTRMNLYLPVQRKLDYKPIEIVELAEVHACYFRGHGPAAQADAERRLIDWYEKRAEVTGLTNTGNYYMSYAYGHSADSDDYWWENGILTGVRELKGLTGLKEKRIGFSTYACCISRTYGMLGGVLENMHRWIAASGSYLLDEKRQWFAEYYTPDGRDVEHETIVKVYIPIQSNS</sequence>
<keyword evidence="6" id="KW-1185">Reference proteome</keyword>
<name>A0ABM8VU14_9BACL</name>
<evidence type="ECO:0000256" key="1">
    <source>
        <dbReference type="ARBA" id="ARBA00023015"/>
    </source>
</evidence>
<organism evidence="5 6">
    <name type="scientific">Paenibacillus allorhizosphaerae</name>
    <dbReference type="NCBI Taxonomy" id="2849866"/>
    <lineage>
        <taxon>Bacteria</taxon>
        <taxon>Bacillati</taxon>
        <taxon>Bacillota</taxon>
        <taxon>Bacilli</taxon>
        <taxon>Bacillales</taxon>
        <taxon>Paenibacillaceae</taxon>
        <taxon>Paenibacillus</taxon>
    </lineage>
</organism>
<comment type="caution">
    <text evidence="5">The sequence shown here is derived from an EMBL/GenBank/DDBJ whole genome shotgun (WGS) entry which is preliminary data.</text>
</comment>
<feature type="domain" description="HTH araC/xylS-type" evidence="4">
    <location>
        <begin position="8"/>
        <end position="106"/>
    </location>
</feature>
<dbReference type="Pfam" id="PF14526">
    <property type="entry name" value="Cass2"/>
    <property type="match status" value="1"/>
</dbReference>
<dbReference type="Proteomes" id="UP000730618">
    <property type="component" value="Unassembled WGS sequence"/>
</dbReference>
<dbReference type="InterPro" id="IPR010499">
    <property type="entry name" value="AraC_E-bd"/>
</dbReference>
<keyword evidence="2" id="KW-0238">DNA-binding</keyword>
<dbReference type="PROSITE" id="PS00041">
    <property type="entry name" value="HTH_ARAC_FAMILY_1"/>
    <property type="match status" value="1"/>
</dbReference>
<keyword evidence="1" id="KW-0805">Transcription regulation</keyword>
<evidence type="ECO:0000256" key="3">
    <source>
        <dbReference type="ARBA" id="ARBA00023163"/>
    </source>
</evidence>
<dbReference type="PROSITE" id="PS01124">
    <property type="entry name" value="HTH_ARAC_FAMILY_2"/>
    <property type="match status" value="1"/>
</dbReference>
<gene>
    <name evidence="5" type="primary">rhaR_84</name>
    <name evidence="5" type="ORF">PAECIP111802_07048</name>
</gene>
<protein>
    <submittedName>
        <fullName evidence="5">HTH-type transcriptional activator RhaR</fullName>
    </submittedName>
</protein>
<proteinExistence type="predicted"/>
<dbReference type="EMBL" id="CAJVCE010000043">
    <property type="protein sequence ID" value="CAG7658469.1"/>
    <property type="molecule type" value="Genomic_DNA"/>
</dbReference>
<dbReference type="InterPro" id="IPR018060">
    <property type="entry name" value="HTH_AraC"/>
</dbReference>
<dbReference type="SMART" id="SM00342">
    <property type="entry name" value="HTH_ARAC"/>
    <property type="match status" value="1"/>
</dbReference>
<dbReference type="InterPro" id="IPR050959">
    <property type="entry name" value="MarA-like"/>
</dbReference>
<keyword evidence="3" id="KW-0804">Transcription</keyword>
<accession>A0ABM8VU14</accession>
<evidence type="ECO:0000259" key="4">
    <source>
        <dbReference type="PROSITE" id="PS01124"/>
    </source>
</evidence>
<dbReference type="PANTHER" id="PTHR47504">
    <property type="entry name" value="RIGHT ORIGIN-BINDING PROTEIN"/>
    <property type="match status" value="1"/>
</dbReference>
<dbReference type="InterPro" id="IPR029441">
    <property type="entry name" value="Cass2"/>
</dbReference>
<evidence type="ECO:0000313" key="6">
    <source>
        <dbReference type="Proteomes" id="UP000730618"/>
    </source>
</evidence>
<evidence type="ECO:0000313" key="5">
    <source>
        <dbReference type="EMBL" id="CAG7658469.1"/>
    </source>
</evidence>
<dbReference type="Pfam" id="PF12833">
    <property type="entry name" value="HTH_18"/>
    <property type="match status" value="1"/>
</dbReference>
<dbReference type="SMART" id="SM00871">
    <property type="entry name" value="AraC_E_bind"/>
    <property type="match status" value="2"/>
</dbReference>
<dbReference type="PANTHER" id="PTHR47504:SF5">
    <property type="entry name" value="RIGHT ORIGIN-BINDING PROTEIN"/>
    <property type="match status" value="1"/>
</dbReference>
<reference evidence="5 6" key="1">
    <citation type="submission" date="2021-06" db="EMBL/GenBank/DDBJ databases">
        <authorList>
            <person name="Criscuolo A."/>
        </authorList>
    </citation>
    <scope>NUCLEOTIDE SEQUENCE [LARGE SCALE GENOMIC DNA]</scope>
    <source>
        <strain evidence="6">CIP 111802</strain>
    </source>
</reference>